<feature type="transmembrane region" description="Helical" evidence="3">
    <location>
        <begin position="13"/>
        <end position="34"/>
    </location>
</feature>
<keyword evidence="3" id="KW-0812">Transmembrane</keyword>
<comment type="caution">
    <text evidence="4">The sequence shown here is derived from an EMBL/GenBank/DDBJ whole genome shotgun (WGS) entry which is preliminary data.</text>
</comment>
<dbReference type="InterPro" id="IPR035940">
    <property type="entry name" value="CAP_sf"/>
</dbReference>
<dbReference type="STRING" id="246199.CUS_6969"/>
<keyword evidence="5" id="KW-1185">Reference proteome</keyword>
<dbReference type="Proteomes" id="UP000004259">
    <property type="component" value="Unassembled WGS sequence"/>
</dbReference>
<dbReference type="SUPFAM" id="SSF57997">
    <property type="entry name" value="Tropomyosin"/>
    <property type="match status" value="1"/>
</dbReference>
<reference evidence="4" key="1">
    <citation type="submission" date="2011-02" db="EMBL/GenBank/DDBJ databases">
        <authorList>
            <person name="Nelson K.E."/>
            <person name="Sutton G."/>
            <person name="Torralba M."/>
            <person name="Durkin S."/>
            <person name="Harkins D."/>
            <person name="Montgomery R."/>
            <person name="Ziemer C."/>
            <person name="Klaassens E."/>
            <person name="Ocuiv P."/>
            <person name="Morrison M."/>
        </authorList>
    </citation>
    <scope>NUCLEOTIDE SEQUENCE [LARGE SCALE GENOMIC DNA]</scope>
    <source>
        <strain evidence="4">8</strain>
    </source>
</reference>
<protein>
    <submittedName>
        <fullName evidence="4">Conserved domain protein</fullName>
    </submittedName>
</protein>
<proteinExistence type="predicted"/>
<dbReference type="Gene3D" id="1.10.287.2610">
    <property type="match status" value="1"/>
</dbReference>
<keyword evidence="3" id="KW-0472">Membrane</keyword>
<evidence type="ECO:0000313" key="5">
    <source>
        <dbReference type="Proteomes" id="UP000004259"/>
    </source>
</evidence>
<dbReference type="AlphaFoldDB" id="E9SHM0"/>
<feature type="compositionally biased region" description="Low complexity" evidence="2">
    <location>
        <begin position="109"/>
        <end position="121"/>
    </location>
</feature>
<feature type="coiled-coil region" evidence="1">
    <location>
        <begin position="373"/>
        <end position="407"/>
    </location>
</feature>
<evidence type="ECO:0000256" key="1">
    <source>
        <dbReference type="SAM" id="Coils"/>
    </source>
</evidence>
<gene>
    <name evidence="4" type="ORF">CUS_6969</name>
</gene>
<feature type="compositionally biased region" description="Basic and acidic residues" evidence="2">
    <location>
        <begin position="99"/>
        <end position="108"/>
    </location>
</feature>
<dbReference type="SUPFAM" id="SSF55797">
    <property type="entry name" value="PR-1-like"/>
    <property type="match status" value="1"/>
</dbReference>
<feature type="compositionally biased region" description="Basic and acidic residues" evidence="2">
    <location>
        <begin position="122"/>
        <end position="131"/>
    </location>
</feature>
<accession>E9SHM0</accession>
<organism evidence="4 5">
    <name type="scientific">Ruminococcus albus 8</name>
    <dbReference type="NCBI Taxonomy" id="246199"/>
    <lineage>
        <taxon>Bacteria</taxon>
        <taxon>Bacillati</taxon>
        <taxon>Bacillota</taxon>
        <taxon>Clostridia</taxon>
        <taxon>Eubacteriales</taxon>
        <taxon>Oscillospiraceae</taxon>
        <taxon>Ruminococcus</taxon>
    </lineage>
</organism>
<keyword evidence="3" id="KW-1133">Transmembrane helix</keyword>
<feature type="region of interest" description="Disordered" evidence="2">
    <location>
        <begin position="37"/>
        <end position="137"/>
    </location>
</feature>
<evidence type="ECO:0000256" key="2">
    <source>
        <dbReference type="SAM" id="MobiDB-lite"/>
    </source>
</evidence>
<evidence type="ECO:0000313" key="4">
    <source>
        <dbReference type="EMBL" id="EGC01253.1"/>
    </source>
</evidence>
<name>E9SHM0_RUMAL</name>
<sequence>MENEHVANNNIKLGIGLAVVLVALFTSVVVKYSMKQDPTMVSRSEKSGAHAADARVVDSSSESEALLATDDDLLTTLGGDASEAPEIDENAPVVTQSTEKLDNRRKTETTTAATTTASSKADTAENKKQKAQEALASAEAKLNETSARLDGAQAALDEAKGNRDRLQSEFEAAKAKLEEVKRGYDANQNENYKRGLYGFYESIGNGDGMNAFNASEYSSAVETGNAKDAASIENVKRSIDFLNKANQLRADEGRSELRVSYRLMALAVLNNDVASNNGQSANNTGLEEDLAFGYEDPFDAWYNEQKENGGDDFNRLMKDDAVAMGFAFSNKNNNVHNILFATEEQGPGETVSVSEFADKFNEYYNNTIKGKSITAEEEAYKNAENALNGAKQTVSDKENELKTASAAYGSAKTVYDERLKALQAFN</sequence>
<dbReference type="OrthoDB" id="1817311at2"/>
<keyword evidence="1" id="KW-0175">Coiled coil</keyword>
<evidence type="ECO:0000256" key="3">
    <source>
        <dbReference type="SAM" id="Phobius"/>
    </source>
</evidence>
<dbReference type="EMBL" id="ADKM02000134">
    <property type="protein sequence ID" value="EGC01253.1"/>
    <property type="molecule type" value="Genomic_DNA"/>
</dbReference>
<feature type="compositionally biased region" description="Basic and acidic residues" evidence="2">
    <location>
        <begin position="43"/>
        <end position="56"/>
    </location>
</feature>